<dbReference type="GO" id="GO:0005506">
    <property type="term" value="F:iron ion binding"/>
    <property type="evidence" value="ECO:0007669"/>
    <property type="project" value="InterPro"/>
</dbReference>
<accession>A0AAN7ZX97</accession>
<dbReference type="PRINTS" id="PR00463">
    <property type="entry name" value="EP450I"/>
</dbReference>
<comment type="cofactor">
    <cofactor evidence="1 7">
        <name>heme</name>
        <dbReference type="ChEBI" id="CHEBI:30413"/>
    </cofactor>
</comment>
<dbReference type="PRINTS" id="PR00385">
    <property type="entry name" value="P450"/>
</dbReference>
<protein>
    <submittedName>
        <fullName evidence="9">Uncharacterized protein</fullName>
    </submittedName>
</protein>
<name>A0AAN7ZX97_9PEZI</name>
<evidence type="ECO:0000256" key="4">
    <source>
        <dbReference type="ARBA" id="ARBA00023002"/>
    </source>
</evidence>
<evidence type="ECO:0000256" key="2">
    <source>
        <dbReference type="ARBA" id="ARBA00010617"/>
    </source>
</evidence>
<evidence type="ECO:0000256" key="5">
    <source>
        <dbReference type="ARBA" id="ARBA00023004"/>
    </source>
</evidence>
<sequence length="326" mass="37619">MYRCLTTDIISDYCFSQSYNMLDDPQGNEKFVVAFVGIFKMLFLMRESRWTAWLIQFMSVLPKWLVPTDECMAWVQGWQSGLGERIRDVKAGKKQVSRASVFEQYIHNEDVPADEKSNKILLDNALLFVSAGLETTGFACATATYHILDNPTISRTLKAEISSVWPGEGHIPPLTSLEKLPYLTACLKESLRLSIGVMSRFHRINHHRPIVYKEWTIDPGWSVSMSQRFVLYDEEIFPEAKTFKPERWLKNEHFKALDKWFVVFSRGARGCIGQNLAWAEMYIAIASVVHSFDMSLHDTDRRHVDPKYDFFVPFPEVESGVRVTVK</sequence>
<evidence type="ECO:0000256" key="3">
    <source>
        <dbReference type="ARBA" id="ARBA00022723"/>
    </source>
</evidence>
<gene>
    <name evidence="9" type="ORF">LTR97_009075</name>
</gene>
<keyword evidence="6 8" id="KW-0503">Monooxygenase</keyword>
<evidence type="ECO:0000256" key="8">
    <source>
        <dbReference type="RuleBase" id="RU000461"/>
    </source>
</evidence>
<feature type="binding site" description="axial binding residue" evidence="7">
    <location>
        <position position="271"/>
    </location>
    <ligand>
        <name>heme</name>
        <dbReference type="ChEBI" id="CHEBI:30413"/>
    </ligand>
    <ligandPart>
        <name>Fe</name>
        <dbReference type="ChEBI" id="CHEBI:18248"/>
    </ligandPart>
</feature>
<dbReference type="CDD" id="cd11062">
    <property type="entry name" value="CYP58-like"/>
    <property type="match status" value="1"/>
</dbReference>
<comment type="caution">
    <text evidence="9">The sequence shown here is derived from an EMBL/GenBank/DDBJ whole genome shotgun (WGS) entry which is preliminary data.</text>
</comment>
<keyword evidence="7 8" id="KW-0349">Heme</keyword>
<dbReference type="GO" id="GO:0004497">
    <property type="term" value="F:monooxygenase activity"/>
    <property type="evidence" value="ECO:0007669"/>
    <property type="project" value="UniProtKB-KW"/>
</dbReference>
<evidence type="ECO:0000256" key="7">
    <source>
        <dbReference type="PIRSR" id="PIRSR602401-1"/>
    </source>
</evidence>
<dbReference type="InterPro" id="IPR017972">
    <property type="entry name" value="Cyt_P450_CS"/>
</dbReference>
<dbReference type="InterPro" id="IPR001128">
    <property type="entry name" value="Cyt_P450"/>
</dbReference>
<dbReference type="Pfam" id="PF00067">
    <property type="entry name" value="p450"/>
    <property type="match status" value="1"/>
</dbReference>
<organism evidence="9 10">
    <name type="scientific">Elasticomyces elasticus</name>
    <dbReference type="NCBI Taxonomy" id="574655"/>
    <lineage>
        <taxon>Eukaryota</taxon>
        <taxon>Fungi</taxon>
        <taxon>Dikarya</taxon>
        <taxon>Ascomycota</taxon>
        <taxon>Pezizomycotina</taxon>
        <taxon>Dothideomycetes</taxon>
        <taxon>Dothideomycetidae</taxon>
        <taxon>Mycosphaerellales</taxon>
        <taxon>Teratosphaeriaceae</taxon>
        <taxon>Elasticomyces</taxon>
    </lineage>
</organism>
<dbReference type="PROSITE" id="PS00086">
    <property type="entry name" value="CYTOCHROME_P450"/>
    <property type="match status" value="1"/>
</dbReference>
<dbReference type="GO" id="GO:0020037">
    <property type="term" value="F:heme binding"/>
    <property type="evidence" value="ECO:0007669"/>
    <property type="project" value="InterPro"/>
</dbReference>
<reference evidence="9" key="1">
    <citation type="submission" date="2023-08" db="EMBL/GenBank/DDBJ databases">
        <title>Black Yeasts Isolated from many extreme environments.</title>
        <authorList>
            <person name="Coleine C."/>
            <person name="Stajich J.E."/>
            <person name="Selbmann L."/>
        </authorList>
    </citation>
    <scope>NUCLEOTIDE SEQUENCE</scope>
    <source>
        <strain evidence="9">CCFEE 5810</strain>
    </source>
</reference>
<dbReference type="AlphaFoldDB" id="A0AAN7ZX97"/>
<keyword evidence="4 8" id="KW-0560">Oxidoreductase</keyword>
<dbReference type="EMBL" id="JAVRQU010000015">
    <property type="protein sequence ID" value="KAK5694485.1"/>
    <property type="molecule type" value="Genomic_DNA"/>
</dbReference>
<evidence type="ECO:0000256" key="1">
    <source>
        <dbReference type="ARBA" id="ARBA00001971"/>
    </source>
</evidence>
<dbReference type="SUPFAM" id="SSF48264">
    <property type="entry name" value="Cytochrome P450"/>
    <property type="match status" value="1"/>
</dbReference>
<dbReference type="GO" id="GO:0016705">
    <property type="term" value="F:oxidoreductase activity, acting on paired donors, with incorporation or reduction of molecular oxygen"/>
    <property type="evidence" value="ECO:0007669"/>
    <property type="project" value="InterPro"/>
</dbReference>
<keyword evidence="5 7" id="KW-0408">Iron</keyword>
<dbReference type="InterPro" id="IPR050121">
    <property type="entry name" value="Cytochrome_P450_monoxygenase"/>
</dbReference>
<evidence type="ECO:0000256" key="6">
    <source>
        <dbReference type="ARBA" id="ARBA00023033"/>
    </source>
</evidence>
<evidence type="ECO:0000313" key="9">
    <source>
        <dbReference type="EMBL" id="KAK5694485.1"/>
    </source>
</evidence>
<dbReference type="PANTHER" id="PTHR24305">
    <property type="entry name" value="CYTOCHROME P450"/>
    <property type="match status" value="1"/>
</dbReference>
<comment type="similarity">
    <text evidence="2 8">Belongs to the cytochrome P450 family.</text>
</comment>
<dbReference type="InterPro" id="IPR002401">
    <property type="entry name" value="Cyt_P450_E_grp-I"/>
</dbReference>
<proteinExistence type="inferred from homology"/>
<dbReference type="PANTHER" id="PTHR24305:SF157">
    <property type="entry name" value="N-ACETYLTRYPTOPHAN 6-HYDROXYLASE IVOC-RELATED"/>
    <property type="match status" value="1"/>
</dbReference>
<dbReference type="Gene3D" id="1.10.630.10">
    <property type="entry name" value="Cytochrome P450"/>
    <property type="match status" value="1"/>
</dbReference>
<dbReference type="InterPro" id="IPR036396">
    <property type="entry name" value="Cyt_P450_sf"/>
</dbReference>
<dbReference type="Proteomes" id="UP001310594">
    <property type="component" value="Unassembled WGS sequence"/>
</dbReference>
<keyword evidence="3 7" id="KW-0479">Metal-binding</keyword>
<evidence type="ECO:0000313" key="10">
    <source>
        <dbReference type="Proteomes" id="UP001310594"/>
    </source>
</evidence>